<evidence type="ECO:0000313" key="2">
    <source>
        <dbReference type="EMBL" id="KAH0540849.1"/>
    </source>
</evidence>
<dbReference type="Proteomes" id="UP000826195">
    <property type="component" value="Unassembled WGS sequence"/>
</dbReference>
<keyword evidence="3" id="KW-1185">Reference proteome</keyword>
<reference evidence="2 3" key="1">
    <citation type="journal article" date="2021" name="J. Hered.">
        <title>A chromosome-level genome assembly of the parasitoid wasp, Cotesia glomerata (Hymenoptera: Braconidae).</title>
        <authorList>
            <person name="Pinto B.J."/>
            <person name="Weis J.J."/>
            <person name="Gamble T."/>
            <person name="Ode P.J."/>
            <person name="Paul R."/>
            <person name="Zaspel J.M."/>
        </authorList>
    </citation>
    <scope>NUCLEOTIDE SEQUENCE [LARGE SCALE GENOMIC DNA]</scope>
    <source>
        <strain evidence="2">CgM1</strain>
    </source>
</reference>
<evidence type="ECO:0000256" key="1">
    <source>
        <dbReference type="SAM" id="MobiDB-lite"/>
    </source>
</evidence>
<dbReference type="EMBL" id="JAHXZJ010002609">
    <property type="protein sequence ID" value="KAH0540849.1"/>
    <property type="molecule type" value="Genomic_DNA"/>
</dbReference>
<feature type="region of interest" description="Disordered" evidence="1">
    <location>
        <begin position="139"/>
        <end position="184"/>
    </location>
</feature>
<gene>
    <name evidence="2" type="ORF">KQX54_020206</name>
</gene>
<sequence>MEADGRILELVLKTITLTVFNPHTVTLAQLEAASVRHSNWLKSLRRWHQHQNKERESLDVNVVEEHQQNSRQQHAVSCRQIYRVARADRRRLRRRCCFTFLFLQQITNTEICVETRVWFLAASREFAMLTDTCSHKDSRLALTKTKSKPEAEAEEPAAAPAESPTGGAIGKREARGGALMGGPRQGGCRCGEAYRWYFGFGSARVARFWEWSSKNSGDHYNNTSMKDLTGHTLHQPGAFTLTKLLSKLQQSNNWFHNATSTSPAVVYCRQ</sequence>
<proteinExistence type="predicted"/>
<comment type="caution">
    <text evidence="2">The sequence shown here is derived from an EMBL/GenBank/DDBJ whole genome shotgun (WGS) entry which is preliminary data.</text>
</comment>
<organism evidence="2 3">
    <name type="scientific">Cotesia glomerata</name>
    <name type="common">Lepidopteran parasitic wasp</name>
    <name type="synonym">Apanteles glomeratus</name>
    <dbReference type="NCBI Taxonomy" id="32391"/>
    <lineage>
        <taxon>Eukaryota</taxon>
        <taxon>Metazoa</taxon>
        <taxon>Ecdysozoa</taxon>
        <taxon>Arthropoda</taxon>
        <taxon>Hexapoda</taxon>
        <taxon>Insecta</taxon>
        <taxon>Pterygota</taxon>
        <taxon>Neoptera</taxon>
        <taxon>Endopterygota</taxon>
        <taxon>Hymenoptera</taxon>
        <taxon>Apocrita</taxon>
        <taxon>Ichneumonoidea</taxon>
        <taxon>Braconidae</taxon>
        <taxon>Microgastrinae</taxon>
        <taxon>Cotesia</taxon>
    </lineage>
</organism>
<accession>A0AAV7I4Z6</accession>
<protein>
    <submittedName>
        <fullName evidence="2">Uncharacterized protein</fullName>
    </submittedName>
</protein>
<dbReference type="AlphaFoldDB" id="A0AAV7I4Z6"/>
<name>A0AAV7I4Z6_COTGL</name>
<evidence type="ECO:0000313" key="3">
    <source>
        <dbReference type="Proteomes" id="UP000826195"/>
    </source>
</evidence>